<feature type="chain" id="PRO_5047220492" evidence="2">
    <location>
        <begin position="23"/>
        <end position="52"/>
    </location>
</feature>
<feature type="compositionally biased region" description="Basic and acidic residues" evidence="1">
    <location>
        <begin position="26"/>
        <end position="52"/>
    </location>
</feature>
<dbReference type="Proteomes" id="UP001341840">
    <property type="component" value="Unassembled WGS sequence"/>
</dbReference>
<evidence type="ECO:0000256" key="1">
    <source>
        <dbReference type="SAM" id="MobiDB-lite"/>
    </source>
</evidence>
<organism evidence="3 4">
    <name type="scientific">Stylosanthes scabra</name>
    <dbReference type="NCBI Taxonomy" id="79078"/>
    <lineage>
        <taxon>Eukaryota</taxon>
        <taxon>Viridiplantae</taxon>
        <taxon>Streptophyta</taxon>
        <taxon>Embryophyta</taxon>
        <taxon>Tracheophyta</taxon>
        <taxon>Spermatophyta</taxon>
        <taxon>Magnoliopsida</taxon>
        <taxon>eudicotyledons</taxon>
        <taxon>Gunneridae</taxon>
        <taxon>Pentapetalae</taxon>
        <taxon>rosids</taxon>
        <taxon>fabids</taxon>
        <taxon>Fabales</taxon>
        <taxon>Fabaceae</taxon>
        <taxon>Papilionoideae</taxon>
        <taxon>50 kb inversion clade</taxon>
        <taxon>dalbergioids sensu lato</taxon>
        <taxon>Dalbergieae</taxon>
        <taxon>Pterocarpus clade</taxon>
        <taxon>Stylosanthes</taxon>
    </lineage>
</organism>
<feature type="non-terminal residue" evidence="3">
    <location>
        <position position="52"/>
    </location>
</feature>
<accession>A0ABU6T055</accession>
<comment type="caution">
    <text evidence="3">The sequence shown here is derived from an EMBL/GenBank/DDBJ whole genome shotgun (WGS) entry which is preliminary data.</text>
</comment>
<sequence>MAKLSILVTLLAALLVAEVASATRWDPSERDPRRPSEWDPRRRGDDERCERQ</sequence>
<keyword evidence="4" id="KW-1185">Reference proteome</keyword>
<proteinExistence type="predicted"/>
<keyword evidence="2" id="KW-0732">Signal</keyword>
<evidence type="ECO:0000256" key="2">
    <source>
        <dbReference type="SAM" id="SignalP"/>
    </source>
</evidence>
<feature type="signal peptide" evidence="2">
    <location>
        <begin position="1"/>
        <end position="22"/>
    </location>
</feature>
<name>A0ABU6T055_9FABA</name>
<reference evidence="3 4" key="1">
    <citation type="journal article" date="2023" name="Plants (Basel)">
        <title>Bridging the Gap: Combining Genomics and Transcriptomics Approaches to Understand Stylosanthes scabra, an Orphan Legume from the Brazilian Caatinga.</title>
        <authorList>
            <person name="Ferreira-Neto J.R.C."/>
            <person name="da Silva M.D."/>
            <person name="Binneck E."/>
            <person name="de Melo N.F."/>
            <person name="da Silva R.H."/>
            <person name="de Melo A.L.T.M."/>
            <person name="Pandolfi V."/>
            <person name="Bustamante F.O."/>
            <person name="Brasileiro-Vidal A.C."/>
            <person name="Benko-Iseppon A.M."/>
        </authorList>
    </citation>
    <scope>NUCLEOTIDE SEQUENCE [LARGE SCALE GENOMIC DNA]</scope>
    <source>
        <tissue evidence="3">Leaves</tissue>
    </source>
</reference>
<dbReference type="EMBL" id="JASCZI010064646">
    <property type="protein sequence ID" value="MED6141740.1"/>
    <property type="molecule type" value="Genomic_DNA"/>
</dbReference>
<protein>
    <submittedName>
        <fullName evidence="3">Uncharacterized protein</fullName>
    </submittedName>
</protein>
<gene>
    <name evidence="3" type="ORF">PIB30_106527</name>
</gene>
<evidence type="ECO:0000313" key="3">
    <source>
        <dbReference type="EMBL" id="MED6141740.1"/>
    </source>
</evidence>
<evidence type="ECO:0000313" key="4">
    <source>
        <dbReference type="Proteomes" id="UP001341840"/>
    </source>
</evidence>
<feature type="region of interest" description="Disordered" evidence="1">
    <location>
        <begin position="24"/>
        <end position="52"/>
    </location>
</feature>